<dbReference type="EMBL" id="SJFN01000024">
    <property type="protein sequence ID" value="TBW35811.1"/>
    <property type="molecule type" value="Genomic_DNA"/>
</dbReference>
<dbReference type="InterPro" id="IPR005490">
    <property type="entry name" value="LD_TPept_cat_dom"/>
</dbReference>
<evidence type="ECO:0000256" key="1">
    <source>
        <dbReference type="PROSITE-ProRule" id="PRU01373"/>
    </source>
</evidence>
<evidence type="ECO:0000313" key="4">
    <source>
        <dbReference type="Proteomes" id="UP000292781"/>
    </source>
</evidence>
<dbReference type="RefSeq" id="WP_131310512.1">
    <property type="nucleotide sequence ID" value="NZ_SJFN01000024.1"/>
</dbReference>
<comment type="caution">
    <text evidence="3">The sequence shown here is derived from an EMBL/GenBank/DDBJ whole genome shotgun (WGS) entry which is preliminary data.</text>
</comment>
<accession>A0A4Q9VLE3</accession>
<dbReference type="GO" id="GO:0016740">
    <property type="term" value="F:transferase activity"/>
    <property type="evidence" value="ECO:0007669"/>
    <property type="project" value="InterPro"/>
</dbReference>
<organism evidence="3 4">
    <name type="scientific">Siculibacillus lacustris</name>
    <dbReference type="NCBI Taxonomy" id="1549641"/>
    <lineage>
        <taxon>Bacteria</taxon>
        <taxon>Pseudomonadati</taxon>
        <taxon>Pseudomonadota</taxon>
        <taxon>Alphaproteobacteria</taxon>
        <taxon>Hyphomicrobiales</taxon>
        <taxon>Ancalomicrobiaceae</taxon>
        <taxon>Siculibacillus</taxon>
    </lineage>
</organism>
<dbReference type="PROSITE" id="PS52029">
    <property type="entry name" value="LD_TPASE"/>
    <property type="match status" value="1"/>
</dbReference>
<gene>
    <name evidence="3" type="ORF">EYW49_15570</name>
</gene>
<dbReference type="OrthoDB" id="9804204at2"/>
<dbReference type="AlphaFoldDB" id="A0A4Q9VLE3"/>
<comment type="pathway">
    <text evidence="1">Cell wall biogenesis; peptidoglycan biosynthesis.</text>
</comment>
<evidence type="ECO:0000313" key="3">
    <source>
        <dbReference type="EMBL" id="TBW35811.1"/>
    </source>
</evidence>
<reference evidence="3 4" key="1">
    <citation type="submission" date="2019-02" db="EMBL/GenBank/DDBJ databases">
        <title>Siculibacillus lacustris gen. nov., sp. nov., a new rosette-forming bacterium isolated from a freshwater crater lake (Lake St. Ana, Romania).</title>
        <authorList>
            <person name="Felfoldi T."/>
            <person name="Marton Z."/>
            <person name="Szabo A."/>
            <person name="Mentes A."/>
            <person name="Boka K."/>
            <person name="Marialigeti K."/>
            <person name="Mathe I."/>
            <person name="Koncz M."/>
            <person name="Schumann P."/>
            <person name="Toth E."/>
        </authorList>
    </citation>
    <scope>NUCLEOTIDE SEQUENCE [LARGE SCALE GENOMIC DNA]</scope>
    <source>
        <strain evidence="3 4">SA-279</strain>
    </source>
</reference>
<dbReference type="GO" id="GO:0071555">
    <property type="term" value="P:cell wall organization"/>
    <property type="evidence" value="ECO:0007669"/>
    <property type="project" value="UniProtKB-UniRule"/>
</dbReference>
<dbReference type="Proteomes" id="UP000292781">
    <property type="component" value="Unassembled WGS sequence"/>
</dbReference>
<keyword evidence="1" id="KW-0573">Peptidoglycan synthesis</keyword>
<dbReference type="GO" id="GO:0009252">
    <property type="term" value="P:peptidoglycan biosynthetic process"/>
    <property type="evidence" value="ECO:0007669"/>
    <property type="project" value="UniProtKB-KW"/>
</dbReference>
<evidence type="ECO:0000259" key="2">
    <source>
        <dbReference type="PROSITE" id="PS52029"/>
    </source>
</evidence>
<dbReference type="Pfam" id="PF03734">
    <property type="entry name" value="YkuD"/>
    <property type="match status" value="1"/>
</dbReference>
<dbReference type="GO" id="GO:0008360">
    <property type="term" value="P:regulation of cell shape"/>
    <property type="evidence" value="ECO:0007669"/>
    <property type="project" value="UniProtKB-UniRule"/>
</dbReference>
<dbReference type="PANTHER" id="PTHR38589">
    <property type="entry name" value="BLR0621 PROTEIN"/>
    <property type="match status" value="1"/>
</dbReference>
<name>A0A4Q9VLE3_9HYPH</name>
<sequence length="186" mass="20339">MTAAFFAPASRPARRPTRIRVHRRPGTLHLGVITVAGLRLPCALGRTGITRFKREGDGATPAGRLQLLSALWRADRALPPRAALTLTPIRADAGWSDDPSDGRYNRPVRLPFAGSHEGLRRDDALYDRIGILDWNVRRRRLGAGSAIFLHQARPDYAPTAGCIALAAPDLTRLLGRLGRRAAFVVV</sequence>
<keyword evidence="4" id="KW-1185">Reference proteome</keyword>
<feature type="domain" description="L,D-TPase catalytic" evidence="2">
    <location>
        <begin position="17"/>
        <end position="186"/>
    </location>
</feature>
<dbReference type="PANTHER" id="PTHR38589:SF1">
    <property type="entry name" value="BLR0621 PROTEIN"/>
    <property type="match status" value="1"/>
</dbReference>
<feature type="active site" description="Nucleophile" evidence="1">
    <location>
        <position position="162"/>
    </location>
</feature>
<proteinExistence type="predicted"/>
<keyword evidence="1" id="KW-0133">Cell shape</keyword>
<feature type="active site" description="Proton donor/acceptor" evidence="1">
    <location>
        <position position="150"/>
    </location>
</feature>
<keyword evidence="1" id="KW-0961">Cell wall biogenesis/degradation</keyword>
<protein>
    <recommendedName>
        <fullName evidence="2">L,D-TPase catalytic domain-containing protein</fullName>
    </recommendedName>
</protein>